<dbReference type="Proteomes" id="UP000198844">
    <property type="component" value="Unassembled WGS sequence"/>
</dbReference>
<organism evidence="6 7">
    <name type="scientific">Paraburkholderia aspalathi</name>
    <dbReference type="NCBI Taxonomy" id="1324617"/>
    <lineage>
        <taxon>Bacteria</taxon>
        <taxon>Pseudomonadati</taxon>
        <taxon>Pseudomonadota</taxon>
        <taxon>Betaproteobacteria</taxon>
        <taxon>Burkholderiales</taxon>
        <taxon>Burkholderiaceae</taxon>
        <taxon>Paraburkholderia</taxon>
    </lineage>
</organism>
<dbReference type="GO" id="GO:0030288">
    <property type="term" value="C:outer membrane-bounded periplasmic space"/>
    <property type="evidence" value="ECO:0007669"/>
    <property type="project" value="TreeGrafter"/>
</dbReference>
<dbReference type="CDD" id="cd13688">
    <property type="entry name" value="PBP2_GltI_DEBP"/>
    <property type="match status" value="1"/>
</dbReference>
<name>A0A1I7ELU7_9BURK</name>
<dbReference type="Pfam" id="PF00497">
    <property type="entry name" value="SBP_bac_3"/>
    <property type="match status" value="1"/>
</dbReference>
<dbReference type="PROSITE" id="PS51257">
    <property type="entry name" value="PROKAR_LIPOPROTEIN"/>
    <property type="match status" value="1"/>
</dbReference>
<dbReference type="SUPFAM" id="SSF53850">
    <property type="entry name" value="Periplasmic binding protein-like II"/>
    <property type="match status" value="1"/>
</dbReference>
<dbReference type="Gene3D" id="3.40.190.10">
    <property type="entry name" value="Periplasmic binding protein-like II"/>
    <property type="match status" value="2"/>
</dbReference>
<evidence type="ECO:0000256" key="4">
    <source>
        <dbReference type="SAM" id="SignalP"/>
    </source>
</evidence>
<evidence type="ECO:0000256" key="2">
    <source>
        <dbReference type="ARBA" id="ARBA00022448"/>
    </source>
</evidence>
<dbReference type="EMBL" id="FPBH01000030">
    <property type="protein sequence ID" value="SFU24906.1"/>
    <property type="molecule type" value="Genomic_DNA"/>
</dbReference>
<dbReference type="SMART" id="SM00062">
    <property type="entry name" value="PBPb"/>
    <property type="match status" value="1"/>
</dbReference>
<comment type="similarity">
    <text evidence="1">Belongs to the bacterial solute-binding protein 3 family.</text>
</comment>
<evidence type="ECO:0000256" key="1">
    <source>
        <dbReference type="ARBA" id="ARBA00010333"/>
    </source>
</evidence>
<dbReference type="InterPro" id="IPR051455">
    <property type="entry name" value="Bact_solute-bind_prot3"/>
</dbReference>
<evidence type="ECO:0000256" key="3">
    <source>
        <dbReference type="ARBA" id="ARBA00022729"/>
    </source>
</evidence>
<evidence type="ECO:0000313" key="7">
    <source>
        <dbReference type="Proteomes" id="UP000198844"/>
    </source>
</evidence>
<feature type="signal peptide" evidence="4">
    <location>
        <begin position="1"/>
        <end position="24"/>
    </location>
</feature>
<dbReference type="GO" id="GO:0006865">
    <property type="term" value="P:amino acid transport"/>
    <property type="evidence" value="ECO:0007669"/>
    <property type="project" value="TreeGrafter"/>
</dbReference>
<reference evidence="6 7" key="1">
    <citation type="submission" date="2016-10" db="EMBL/GenBank/DDBJ databases">
        <authorList>
            <person name="de Groot N.N."/>
        </authorList>
    </citation>
    <scope>NUCLEOTIDE SEQUENCE [LARGE SCALE GENOMIC DNA]</scope>
    <source>
        <strain evidence="6 7">LMG 27731</strain>
    </source>
</reference>
<evidence type="ECO:0000313" key="6">
    <source>
        <dbReference type="EMBL" id="SFU24906.1"/>
    </source>
</evidence>
<keyword evidence="2" id="KW-0813">Transport</keyword>
<feature type="chain" id="PRO_5011630945" evidence="4">
    <location>
        <begin position="25"/>
        <end position="299"/>
    </location>
</feature>
<dbReference type="InterPro" id="IPR001638">
    <property type="entry name" value="Solute-binding_3/MltF_N"/>
</dbReference>
<dbReference type="PANTHER" id="PTHR30085:SF2">
    <property type="entry name" value="GLUTAMATE_ASPARTATE IMPORT SOLUTE-BINDING PROTEIN"/>
    <property type="match status" value="1"/>
</dbReference>
<dbReference type="RefSeq" id="WP_244179530.1">
    <property type="nucleotide sequence ID" value="NZ_FPBH01000030.1"/>
</dbReference>
<dbReference type="GO" id="GO:0005576">
    <property type="term" value="C:extracellular region"/>
    <property type="evidence" value="ECO:0007669"/>
    <property type="project" value="TreeGrafter"/>
</dbReference>
<sequence>MKPSSLFSATFIIAGSVIFGCAHAEAPSRLDKIKESQTISLGYPSASLPFAYLDNQQKPTGYSVEICQHIVQHIKASLNLPTFNIRYVPVTSATRIPLLRNGTIDLECGNTTNTAERQKLVSSAPATFVAKTVLTARKDAGVDVNNPASFSGKSITSMAGGLALSVVQQISAEKKLNISALPSDNAASSFLLVKTGRAAAMSNDDGLTYALVATSGDPQDYVIGTKALLAAPYGIVEPKDDPRFKHEVDAAVLDLIKSKQIYALYDKWFTSPIPPSGINLKFPMSDVFASRSGASFRFW</sequence>
<proteinExistence type="inferred from homology"/>
<keyword evidence="3 4" id="KW-0732">Signal</keyword>
<gene>
    <name evidence="6" type="ORF">SAMN05192563_1030102</name>
</gene>
<accession>A0A1I7ELU7</accession>
<dbReference type="AlphaFoldDB" id="A0A1I7ELU7"/>
<dbReference type="PANTHER" id="PTHR30085">
    <property type="entry name" value="AMINO ACID ABC TRANSPORTER PERMEASE"/>
    <property type="match status" value="1"/>
</dbReference>
<evidence type="ECO:0000259" key="5">
    <source>
        <dbReference type="SMART" id="SM00062"/>
    </source>
</evidence>
<feature type="domain" description="Solute-binding protein family 3/N-terminal" evidence="5">
    <location>
        <begin position="38"/>
        <end position="272"/>
    </location>
</feature>
<protein>
    <submittedName>
        <fullName evidence="6">Amino acid ABC transporter substrate-binding protein, PAAT family</fullName>
    </submittedName>
</protein>